<keyword evidence="5" id="KW-0347">Helicase</keyword>
<dbReference type="Pfam" id="PF00271">
    <property type="entry name" value="Helicase_C"/>
    <property type="match status" value="1"/>
</dbReference>
<dbReference type="Gene3D" id="3.40.50.10810">
    <property type="entry name" value="Tandem AAA-ATPase domain"/>
    <property type="match status" value="1"/>
</dbReference>
<dbReference type="GO" id="GO:0005524">
    <property type="term" value="F:ATP binding"/>
    <property type="evidence" value="ECO:0007669"/>
    <property type="project" value="InterPro"/>
</dbReference>
<evidence type="ECO:0000256" key="1">
    <source>
        <dbReference type="ARBA" id="ARBA00022801"/>
    </source>
</evidence>
<dbReference type="PROSITE" id="PS51192">
    <property type="entry name" value="HELICASE_ATP_BIND_1"/>
    <property type="match status" value="1"/>
</dbReference>
<dbReference type="AlphaFoldDB" id="A0A7G9RUG2"/>
<dbReference type="PROSITE" id="PS51194">
    <property type="entry name" value="HELICASE_CTER"/>
    <property type="match status" value="1"/>
</dbReference>
<dbReference type="SMART" id="SM00487">
    <property type="entry name" value="DEXDc"/>
    <property type="match status" value="1"/>
</dbReference>
<dbReference type="InterPro" id="IPR027417">
    <property type="entry name" value="P-loop_NTPase"/>
</dbReference>
<dbReference type="InterPro" id="IPR014001">
    <property type="entry name" value="Helicase_ATP-bd"/>
</dbReference>
<dbReference type="SMART" id="SM00490">
    <property type="entry name" value="HELICc"/>
    <property type="match status" value="1"/>
</dbReference>
<keyword evidence="5" id="KW-0547">Nucleotide-binding</keyword>
<keyword evidence="5" id="KW-0067">ATP-binding</keyword>
<keyword evidence="1" id="KW-0378">Hydrolase</keyword>
<dbReference type="Proteomes" id="UP000515811">
    <property type="component" value="Chromosome"/>
</dbReference>
<evidence type="ECO:0000313" key="5">
    <source>
        <dbReference type="EMBL" id="QNN59237.1"/>
    </source>
</evidence>
<name>A0A7G9RUG2_9BURK</name>
<feature type="region of interest" description="Disordered" evidence="2">
    <location>
        <begin position="1"/>
        <end position="22"/>
    </location>
</feature>
<dbReference type="RefSeq" id="WP_187600250.1">
    <property type="nucleotide sequence ID" value="NZ_CP060714.1"/>
</dbReference>
<evidence type="ECO:0000259" key="4">
    <source>
        <dbReference type="PROSITE" id="PS51194"/>
    </source>
</evidence>
<proteinExistence type="predicted"/>
<dbReference type="Gene3D" id="3.40.50.300">
    <property type="entry name" value="P-loop containing nucleotide triphosphate hydrolases"/>
    <property type="match status" value="1"/>
</dbReference>
<protein>
    <submittedName>
        <fullName evidence="5">DEAD/DEAH box helicase</fullName>
    </submittedName>
</protein>
<dbReference type="CDD" id="cd18012">
    <property type="entry name" value="DEXQc_arch_SWI2_SNF2"/>
    <property type="match status" value="1"/>
</dbReference>
<organism evidence="5 6">
    <name type="scientific">Diaphorobacter ruginosibacter</name>
    <dbReference type="NCBI Taxonomy" id="1715720"/>
    <lineage>
        <taxon>Bacteria</taxon>
        <taxon>Pseudomonadati</taxon>
        <taxon>Pseudomonadota</taxon>
        <taxon>Betaproteobacteria</taxon>
        <taxon>Burkholderiales</taxon>
        <taxon>Comamonadaceae</taxon>
        <taxon>Diaphorobacter</taxon>
    </lineage>
</organism>
<dbReference type="GO" id="GO:0016787">
    <property type="term" value="F:hydrolase activity"/>
    <property type="evidence" value="ECO:0007669"/>
    <property type="project" value="UniProtKB-KW"/>
</dbReference>
<dbReference type="PANTHER" id="PTHR10799">
    <property type="entry name" value="SNF2/RAD54 HELICASE FAMILY"/>
    <property type="match status" value="1"/>
</dbReference>
<dbReference type="SUPFAM" id="SSF52540">
    <property type="entry name" value="P-loop containing nucleoside triphosphate hydrolases"/>
    <property type="match status" value="2"/>
</dbReference>
<sequence>MTLSRGDGLLGMRPQGKMGPRGDAVTVAQIDWTYSGTDDHGNGVRWHTPAPTSVLQPRAPREQVSEDGRLRIERDPAAERDAMDRVWTLGLIPLDASHLQWRHPDAAQEFGPLWTLPQEAMFADFWSDTLPALRAEGWDIDVRPGFAHESVAVQRWHLQLDPADGQVLARRVAGDFDPKEEPVQPLGLARREGAWLLSLGIEIEGVRIDLVPLLAHLIARDTRWLSAEHIDSVDDNTMIRLRAPGGRHIDAPAGPLKAILRTMVDLIMDPTRRQRSDGEPISIPDWDVRRIEALRTALLQTGRVAPDNQWQLEGDAGLAQLSARLKRQGVPQPVPVPGGLGITLRNYQIEGLAWLQYLRAQHLGGILADEMGLGKTAQALAHVLIEKQSGRLDHPALVVMPTSLVFNWLAEARHVAPDLRVLELTGPDRARRMLDVQAHDLVITTYPLAWRDVDALAAQAWHLLILDEAQMVKNAGSRTARALRRIRAPHLLCLTGTPLENHLGELWAQFDFLMPGFLGDPHTFGRRWRKPIEENGETLRAQLLAQRVAPFILRRRKSDVAKELPPRTDMTVRVELQGRQRELYEAVRTACDKEVRRVLKAQDWGNAAQIAILDALLKLRQVCCDPRLIKGTSVHPDTERAKLTHLAEMLPELVEEGRRILVFSQFTSMLRLVAEMLDAHGLSYLMLTGRTSPDEREHVVARFQRADGDAPPILLASLKAGGTGLNLTAADTVIHLDPWWNPAVQEQATARAHRIGQTQPVFVYRLVVQGSIEERMLELQERKRVLAQGVLGSDAAGAIKFSPAELAGLLAPLSEPANNPLEIFSADTRRWGGTGRRGRF</sequence>
<evidence type="ECO:0000313" key="6">
    <source>
        <dbReference type="Proteomes" id="UP000515811"/>
    </source>
</evidence>
<dbReference type="InterPro" id="IPR049730">
    <property type="entry name" value="SNF2/RAD54-like_C"/>
</dbReference>
<keyword evidence="6" id="KW-1185">Reference proteome</keyword>
<dbReference type="EMBL" id="CP060714">
    <property type="protein sequence ID" value="QNN59237.1"/>
    <property type="molecule type" value="Genomic_DNA"/>
</dbReference>
<reference evidence="5 6" key="1">
    <citation type="submission" date="2020-08" db="EMBL/GenBank/DDBJ databases">
        <title>Genome sequence of Diaphorobacter ruginosibacter DSM 27467T.</title>
        <authorList>
            <person name="Hyun D.-W."/>
            <person name="Bae J.-W."/>
        </authorList>
    </citation>
    <scope>NUCLEOTIDE SEQUENCE [LARGE SCALE GENOMIC DNA]</scope>
    <source>
        <strain evidence="5 6">DSM 27467</strain>
    </source>
</reference>
<feature type="domain" description="Helicase ATP-binding" evidence="3">
    <location>
        <begin position="356"/>
        <end position="516"/>
    </location>
</feature>
<dbReference type="Pfam" id="PF00176">
    <property type="entry name" value="SNF2-rel_dom"/>
    <property type="match status" value="1"/>
</dbReference>
<evidence type="ECO:0000259" key="3">
    <source>
        <dbReference type="PROSITE" id="PS51192"/>
    </source>
</evidence>
<evidence type="ECO:0000256" key="2">
    <source>
        <dbReference type="SAM" id="MobiDB-lite"/>
    </source>
</evidence>
<gene>
    <name evidence="5" type="ORF">H9K76_10895</name>
</gene>
<dbReference type="CDD" id="cd18793">
    <property type="entry name" value="SF2_C_SNF"/>
    <property type="match status" value="1"/>
</dbReference>
<dbReference type="KEGG" id="drg:H9K76_10895"/>
<dbReference type="GO" id="GO:0004386">
    <property type="term" value="F:helicase activity"/>
    <property type="evidence" value="ECO:0007669"/>
    <property type="project" value="UniProtKB-KW"/>
</dbReference>
<dbReference type="InterPro" id="IPR000330">
    <property type="entry name" value="SNF2_N"/>
</dbReference>
<dbReference type="InterPro" id="IPR038718">
    <property type="entry name" value="SNF2-like_sf"/>
</dbReference>
<dbReference type="InterPro" id="IPR001650">
    <property type="entry name" value="Helicase_C-like"/>
</dbReference>
<accession>A0A7G9RUG2</accession>
<feature type="domain" description="Helicase C-terminal" evidence="4">
    <location>
        <begin position="645"/>
        <end position="807"/>
    </location>
</feature>